<dbReference type="InterPro" id="IPR036390">
    <property type="entry name" value="WH_DNA-bd_sf"/>
</dbReference>
<keyword evidence="3" id="KW-1185">Reference proteome</keyword>
<dbReference type="STRING" id="310780.SAMN05216267_10207"/>
<name>A0A1H8MV11_9ACTN</name>
<dbReference type="SUPFAM" id="SSF46785">
    <property type="entry name" value="Winged helix' DNA-binding domain"/>
    <property type="match status" value="1"/>
</dbReference>
<dbReference type="CDD" id="cd00090">
    <property type="entry name" value="HTH_ARSR"/>
    <property type="match status" value="1"/>
</dbReference>
<feature type="domain" description="HTH arsR-type" evidence="1">
    <location>
        <begin position="7"/>
        <end position="90"/>
    </location>
</feature>
<protein>
    <submittedName>
        <fullName evidence="2">Helix-turn-helix domain-containing protein</fullName>
    </submittedName>
</protein>
<reference evidence="2 3" key="1">
    <citation type="submission" date="2016-10" db="EMBL/GenBank/DDBJ databases">
        <authorList>
            <person name="de Groot N.N."/>
        </authorList>
    </citation>
    <scope>NUCLEOTIDE SEQUENCE [LARGE SCALE GENOMIC DNA]</scope>
    <source>
        <strain evidence="2 3">CGMCC 4.2026</strain>
    </source>
</reference>
<gene>
    <name evidence="2" type="ORF">SAMN05216267_10207</name>
</gene>
<dbReference type="OrthoDB" id="7945987at2"/>
<dbReference type="InterPro" id="IPR001845">
    <property type="entry name" value="HTH_ArsR_DNA-bd_dom"/>
</dbReference>
<sequence>MEISDPKTIRALAHPLRLDLMELLAAIGPATAAECGRELDVPQANCSFHLRQLAKYGFVEEAEPGADRRERRWRVPPEQPAVRVASGAAVVGRELERLVVERELRAVLDYGTRRGQESPEWRGKAGVVAGLALVSPEEAAQIEAAWLALLGPYLARTAAGGGSERHSGQRLVRYFMAATPLQAHETMGDGDDGHDAAGS</sequence>
<dbReference type="RefSeq" id="WP_075017285.1">
    <property type="nucleotide sequence ID" value="NZ_FODD01000020.1"/>
</dbReference>
<dbReference type="InterPro" id="IPR011991">
    <property type="entry name" value="ArsR-like_HTH"/>
</dbReference>
<accession>A0A1H8MV11</accession>
<dbReference type="GO" id="GO:0003700">
    <property type="term" value="F:DNA-binding transcription factor activity"/>
    <property type="evidence" value="ECO:0007669"/>
    <property type="project" value="InterPro"/>
</dbReference>
<evidence type="ECO:0000313" key="3">
    <source>
        <dbReference type="Proteomes" id="UP000181951"/>
    </source>
</evidence>
<dbReference type="EMBL" id="FODD01000020">
    <property type="protein sequence ID" value="SEO21118.1"/>
    <property type="molecule type" value="Genomic_DNA"/>
</dbReference>
<dbReference type="Proteomes" id="UP000181951">
    <property type="component" value="Unassembled WGS sequence"/>
</dbReference>
<evidence type="ECO:0000313" key="2">
    <source>
        <dbReference type="EMBL" id="SEO21118.1"/>
    </source>
</evidence>
<dbReference type="SMART" id="SM00418">
    <property type="entry name" value="HTH_ARSR"/>
    <property type="match status" value="1"/>
</dbReference>
<evidence type="ECO:0000259" key="1">
    <source>
        <dbReference type="SMART" id="SM00418"/>
    </source>
</evidence>
<dbReference type="InterPro" id="IPR036388">
    <property type="entry name" value="WH-like_DNA-bd_sf"/>
</dbReference>
<dbReference type="Gene3D" id="1.10.10.10">
    <property type="entry name" value="Winged helix-like DNA-binding domain superfamily/Winged helix DNA-binding domain"/>
    <property type="match status" value="1"/>
</dbReference>
<dbReference type="Pfam" id="PF12840">
    <property type="entry name" value="HTH_20"/>
    <property type="match status" value="1"/>
</dbReference>
<organism evidence="2 3">
    <name type="scientific">Actinacidiphila rubida</name>
    <dbReference type="NCBI Taxonomy" id="310780"/>
    <lineage>
        <taxon>Bacteria</taxon>
        <taxon>Bacillati</taxon>
        <taxon>Actinomycetota</taxon>
        <taxon>Actinomycetes</taxon>
        <taxon>Kitasatosporales</taxon>
        <taxon>Streptomycetaceae</taxon>
        <taxon>Actinacidiphila</taxon>
    </lineage>
</organism>
<proteinExistence type="predicted"/>
<dbReference type="AlphaFoldDB" id="A0A1H8MV11"/>